<dbReference type="SMART" id="SM00280">
    <property type="entry name" value="KAZAL"/>
    <property type="match status" value="3"/>
</dbReference>
<accession>V4CSR0</accession>
<evidence type="ECO:0000256" key="1">
    <source>
        <dbReference type="ARBA" id="ARBA00022729"/>
    </source>
</evidence>
<evidence type="ECO:0000313" key="6">
    <source>
        <dbReference type="EMBL" id="ESP05585.1"/>
    </source>
</evidence>
<evidence type="ECO:0000256" key="2">
    <source>
        <dbReference type="ARBA" id="ARBA00022737"/>
    </source>
</evidence>
<dbReference type="KEGG" id="lgi:LOTGIDRAFT_102759"/>
<gene>
    <name evidence="6" type="ORF">LOTGIDRAFT_102759</name>
</gene>
<dbReference type="HOGENOM" id="CLU_050745_0_0_1"/>
<dbReference type="CTD" id="20229651"/>
<dbReference type="OMA" id="DYKAYVH"/>
<keyword evidence="1" id="KW-0732">Signal</keyword>
<keyword evidence="7" id="KW-1185">Reference proteome</keyword>
<dbReference type="Proteomes" id="UP000030746">
    <property type="component" value="Unassembled WGS sequence"/>
</dbReference>
<dbReference type="InterPro" id="IPR002350">
    <property type="entry name" value="Kazal_dom"/>
</dbReference>
<evidence type="ECO:0000259" key="5">
    <source>
        <dbReference type="PROSITE" id="PS51465"/>
    </source>
</evidence>
<organism evidence="6 7">
    <name type="scientific">Lottia gigantea</name>
    <name type="common">Giant owl limpet</name>
    <dbReference type="NCBI Taxonomy" id="225164"/>
    <lineage>
        <taxon>Eukaryota</taxon>
        <taxon>Metazoa</taxon>
        <taxon>Spiralia</taxon>
        <taxon>Lophotrochozoa</taxon>
        <taxon>Mollusca</taxon>
        <taxon>Gastropoda</taxon>
        <taxon>Patellogastropoda</taxon>
        <taxon>Lottioidea</taxon>
        <taxon>Lottiidae</taxon>
        <taxon>Lottia</taxon>
    </lineage>
</organism>
<protein>
    <recommendedName>
        <fullName evidence="5">Kazal-like domain-containing protein</fullName>
    </recommendedName>
</protein>
<keyword evidence="3" id="KW-1015">Disulfide bond</keyword>
<feature type="domain" description="Kazal-like" evidence="5">
    <location>
        <begin position="241"/>
        <end position="291"/>
    </location>
</feature>
<proteinExistence type="predicted"/>
<dbReference type="InterPro" id="IPR003645">
    <property type="entry name" value="Fol_N"/>
</dbReference>
<dbReference type="AlphaFoldDB" id="V4CSR0"/>
<sequence length="298" mass="33236">AGICWYTVTKRGMCRNVNFINSTRDECCRTTLPTMSWSPHESPTRGTLFYWDILMRGAPRCSPCHTSCTNVHCGSNKRCRMRHGRPKCVCIPNCPRALRHSGLVCSSNGITFDDACELKRHNCRHGEHLTVAYTGPCRRSCRDVNCSRNLTCLEDQNGLPHCVPCVQNCSHVTRSPPELCGEDGVTYPSRCHLFQAICAKGKTIRLAYKSSCIENASCSTINCPENYTCLNDPRTGRPQCSNCNHLCNTSTRDVTVCGTDDITYSSYCVMQQTACASQTVIKTKYSGICNGMYDYIIL</sequence>
<evidence type="ECO:0000313" key="7">
    <source>
        <dbReference type="Proteomes" id="UP000030746"/>
    </source>
</evidence>
<dbReference type="Pfam" id="PF07648">
    <property type="entry name" value="Kazal_2"/>
    <property type="match status" value="3"/>
</dbReference>
<dbReference type="RefSeq" id="XP_009044130.1">
    <property type="nucleotide sequence ID" value="XM_009045882.1"/>
</dbReference>
<feature type="domain" description="Kazal-like" evidence="5">
    <location>
        <begin position="163"/>
        <end position="214"/>
    </location>
</feature>
<evidence type="ECO:0000256" key="4">
    <source>
        <dbReference type="ARBA" id="ARBA00023180"/>
    </source>
</evidence>
<dbReference type="PANTHER" id="PTHR13866">
    <property type="entry name" value="SPARC OSTEONECTIN"/>
    <property type="match status" value="1"/>
</dbReference>
<keyword evidence="4" id="KW-0325">Glycoprotein</keyword>
<dbReference type="GO" id="GO:0005509">
    <property type="term" value="F:calcium ion binding"/>
    <property type="evidence" value="ECO:0007669"/>
    <property type="project" value="TreeGrafter"/>
</dbReference>
<dbReference type="GO" id="GO:0005615">
    <property type="term" value="C:extracellular space"/>
    <property type="evidence" value="ECO:0007669"/>
    <property type="project" value="TreeGrafter"/>
</dbReference>
<dbReference type="EMBL" id="KB199650">
    <property type="protein sequence ID" value="ESP05585.1"/>
    <property type="molecule type" value="Genomic_DNA"/>
</dbReference>
<dbReference type="GO" id="GO:0050840">
    <property type="term" value="F:extracellular matrix binding"/>
    <property type="evidence" value="ECO:0007669"/>
    <property type="project" value="TreeGrafter"/>
</dbReference>
<dbReference type="PANTHER" id="PTHR13866:SF29">
    <property type="entry name" value="FOLLISTATIN"/>
    <property type="match status" value="1"/>
</dbReference>
<dbReference type="OrthoDB" id="6614329at2759"/>
<reference evidence="6 7" key="1">
    <citation type="journal article" date="2013" name="Nature">
        <title>Insights into bilaterian evolution from three spiralian genomes.</title>
        <authorList>
            <person name="Simakov O."/>
            <person name="Marletaz F."/>
            <person name="Cho S.J."/>
            <person name="Edsinger-Gonzales E."/>
            <person name="Havlak P."/>
            <person name="Hellsten U."/>
            <person name="Kuo D.H."/>
            <person name="Larsson T."/>
            <person name="Lv J."/>
            <person name="Arendt D."/>
            <person name="Savage R."/>
            <person name="Osoegawa K."/>
            <person name="de Jong P."/>
            <person name="Grimwood J."/>
            <person name="Chapman J.A."/>
            <person name="Shapiro H."/>
            <person name="Aerts A."/>
            <person name="Otillar R.P."/>
            <person name="Terry A.Y."/>
            <person name="Boore J.L."/>
            <person name="Grigoriev I.V."/>
            <person name="Lindberg D.R."/>
            <person name="Seaver E.C."/>
            <person name="Weisblat D.A."/>
            <person name="Putnam N.H."/>
            <person name="Rokhsar D.S."/>
        </authorList>
    </citation>
    <scope>NUCLEOTIDE SEQUENCE [LARGE SCALE GENOMIC DNA]</scope>
</reference>
<feature type="domain" description="Kazal-like" evidence="5">
    <location>
        <begin position="89"/>
        <end position="139"/>
    </location>
</feature>
<dbReference type="InterPro" id="IPR036773">
    <property type="entry name" value="TB_dom_sf"/>
</dbReference>
<dbReference type="Gene3D" id="3.90.290.10">
    <property type="entry name" value="TGF-beta binding (TB) domain"/>
    <property type="match status" value="1"/>
</dbReference>
<dbReference type="GeneID" id="20229651"/>
<feature type="non-terminal residue" evidence="6">
    <location>
        <position position="1"/>
    </location>
</feature>
<dbReference type="STRING" id="225164.V4CSR0"/>
<dbReference type="Gene3D" id="3.30.60.30">
    <property type="match status" value="3"/>
</dbReference>
<evidence type="ECO:0000256" key="3">
    <source>
        <dbReference type="ARBA" id="ARBA00023157"/>
    </source>
</evidence>
<dbReference type="InterPro" id="IPR036058">
    <property type="entry name" value="Kazal_dom_sf"/>
</dbReference>
<dbReference type="SUPFAM" id="SSF100895">
    <property type="entry name" value="Kazal-type serine protease inhibitors"/>
    <property type="match status" value="3"/>
</dbReference>
<dbReference type="GO" id="GO:0005518">
    <property type="term" value="F:collagen binding"/>
    <property type="evidence" value="ECO:0007669"/>
    <property type="project" value="TreeGrafter"/>
</dbReference>
<dbReference type="SMART" id="SM00274">
    <property type="entry name" value="FOLN"/>
    <property type="match status" value="3"/>
</dbReference>
<dbReference type="Pfam" id="PF21333">
    <property type="entry name" value="FST_N"/>
    <property type="match status" value="1"/>
</dbReference>
<dbReference type="PROSITE" id="PS51465">
    <property type="entry name" value="KAZAL_2"/>
    <property type="match status" value="3"/>
</dbReference>
<dbReference type="CDD" id="cd00104">
    <property type="entry name" value="KAZAL_FS"/>
    <property type="match status" value="2"/>
</dbReference>
<keyword evidence="2" id="KW-0677">Repeat</keyword>
<name>V4CSR0_LOTGI</name>